<comment type="miscellaneous">
    <text evidence="8">In eukaryotes there are cytoplasmic, mitochondrial and chloroplastic isozymes.</text>
</comment>
<dbReference type="FunFam" id="3.40.640.10:FF:000066">
    <property type="entry name" value="Aspartate aminotransferase"/>
    <property type="match status" value="1"/>
</dbReference>
<feature type="region of interest" description="Disordered" evidence="9">
    <location>
        <begin position="49"/>
        <end position="69"/>
    </location>
</feature>
<evidence type="ECO:0000256" key="8">
    <source>
        <dbReference type="RuleBase" id="RU000480"/>
    </source>
</evidence>
<proteinExistence type="inferred from homology"/>
<dbReference type="PANTHER" id="PTHR11879:SF22">
    <property type="entry name" value="ASPARTATE AMINOTRANSFERASE, MITOCHONDRIAL"/>
    <property type="match status" value="1"/>
</dbReference>
<dbReference type="InterPro" id="IPR015422">
    <property type="entry name" value="PyrdxlP-dep_Trfase_small"/>
</dbReference>
<evidence type="ECO:0000256" key="1">
    <source>
        <dbReference type="ARBA" id="ARBA00001933"/>
    </source>
</evidence>
<dbReference type="InterPro" id="IPR004839">
    <property type="entry name" value="Aminotransferase_I/II_large"/>
</dbReference>
<dbReference type="Pfam" id="PF00155">
    <property type="entry name" value="Aminotran_1_2"/>
    <property type="match status" value="1"/>
</dbReference>
<protein>
    <recommendedName>
        <fullName evidence="8">Aspartate aminotransferase</fullName>
        <ecNumber evidence="8">2.6.1.1</ecNumber>
    </recommendedName>
</protein>
<organism evidence="11">
    <name type="scientific">Neospora caninum (strain Liverpool)</name>
    <dbReference type="NCBI Taxonomy" id="572307"/>
    <lineage>
        <taxon>Eukaryota</taxon>
        <taxon>Sar</taxon>
        <taxon>Alveolata</taxon>
        <taxon>Apicomplexa</taxon>
        <taxon>Conoidasida</taxon>
        <taxon>Coccidia</taxon>
        <taxon>Eucoccidiorida</taxon>
        <taxon>Eimeriorina</taxon>
        <taxon>Sarcocystidae</taxon>
        <taxon>Neospora</taxon>
    </lineage>
</organism>
<dbReference type="GO" id="GO:0030170">
    <property type="term" value="F:pyridoxal phosphate binding"/>
    <property type="evidence" value="ECO:0007669"/>
    <property type="project" value="InterPro"/>
</dbReference>
<dbReference type="AlphaFoldDB" id="A0A0F7ULF4"/>
<keyword evidence="6" id="KW-0663">Pyridoxal phosphate</keyword>
<feature type="domain" description="Aminotransferase class I/classII large" evidence="10">
    <location>
        <begin position="163"/>
        <end position="532"/>
    </location>
</feature>
<keyword evidence="5 8" id="KW-0808">Transferase</keyword>
<evidence type="ECO:0000256" key="3">
    <source>
        <dbReference type="ARBA" id="ARBA00011738"/>
    </source>
</evidence>
<dbReference type="InterPro" id="IPR015424">
    <property type="entry name" value="PyrdxlP-dep_Trfase"/>
</dbReference>
<dbReference type="CDD" id="cd00609">
    <property type="entry name" value="AAT_like"/>
    <property type="match status" value="1"/>
</dbReference>
<evidence type="ECO:0000256" key="9">
    <source>
        <dbReference type="SAM" id="MobiDB-lite"/>
    </source>
</evidence>
<comment type="cofactor">
    <cofactor evidence="1">
        <name>pyridoxal 5'-phosphate</name>
        <dbReference type="ChEBI" id="CHEBI:597326"/>
    </cofactor>
</comment>
<evidence type="ECO:0000313" key="11">
    <source>
        <dbReference type="EMBL" id="CEL70798.1"/>
    </source>
</evidence>
<dbReference type="PROSITE" id="PS00105">
    <property type="entry name" value="AA_TRANSFER_CLASS_1"/>
    <property type="match status" value="1"/>
</dbReference>
<evidence type="ECO:0000259" key="10">
    <source>
        <dbReference type="Pfam" id="PF00155"/>
    </source>
</evidence>
<dbReference type="FunFam" id="3.90.1150.10:FF:000001">
    <property type="entry name" value="Aspartate aminotransferase"/>
    <property type="match status" value="1"/>
</dbReference>
<dbReference type="GO" id="GO:0004069">
    <property type="term" value="F:L-aspartate:2-oxoglutarate aminotransferase activity"/>
    <property type="evidence" value="ECO:0007669"/>
    <property type="project" value="UniProtKB-EC"/>
</dbReference>
<sequence>MTLLRTTSFASALLPKDLPRPCVERVPLPSSFLSGWPFARVSAVKTGKHARPNAPFEQQSDGTPEKRVRVNSPGSLLRLVASSTRSLVSLCLSAVCTRIHDEAGIFAVPLRTSSAGIASLHRNEHFSRRTMATKASLFQDIEEAPADPILGLETAFRADTDPRKINLGIGAYRTDDGKPYVFRCVRQIEQEMAADPNLYKEYLPIDGLAELKKQTQELLFGEDSPAIAEDRICSTQVLSGTGGLRVAGEFIRYFLPKCKTVYMSEPTWPNHPNIFKKAGLEVATYPYWNPATRGVDFDGMKKTLEAAPPYSVVLLHACAHNPTGVDLNEAQWREVLDLCKRNELVPMIDNAYQGYASGDLERDGFSSRLFCNEGNMEMFVCQSFAKSLGLYGERIGMLHIVCASAERAKVVLSQVKKIIRPMYSSPPLHGARIVARVLGEPKMKQEWTAELQELAGRIQSVRRALRSGLEAKGTPGTWNHITDQIGMFSYTGLSRDQAERMTKHWHVYMMGNGRISLAGLNQSNLPYVIEAIDDVVRTVPASQSNM</sequence>
<comment type="similarity">
    <text evidence="2">Belongs to the class-I pyridoxal-phosphate-dependent aminotransferase family.</text>
</comment>
<dbReference type="PRINTS" id="PR00799">
    <property type="entry name" value="TRANSAMINASE"/>
</dbReference>
<evidence type="ECO:0000256" key="6">
    <source>
        <dbReference type="ARBA" id="ARBA00022898"/>
    </source>
</evidence>
<dbReference type="EMBL" id="LN714487">
    <property type="protein sequence ID" value="CEL70798.1"/>
    <property type="molecule type" value="Genomic_DNA"/>
</dbReference>
<dbReference type="GO" id="GO:0006520">
    <property type="term" value="P:amino acid metabolic process"/>
    <property type="evidence" value="ECO:0007669"/>
    <property type="project" value="InterPro"/>
</dbReference>
<dbReference type="Gene3D" id="3.40.640.10">
    <property type="entry name" value="Type I PLP-dependent aspartate aminotransferase-like (Major domain)"/>
    <property type="match status" value="1"/>
</dbReference>
<dbReference type="InterPro" id="IPR004838">
    <property type="entry name" value="NHTrfase_class1_PyrdxlP-BS"/>
</dbReference>
<dbReference type="PANTHER" id="PTHR11879">
    <property type="entry name" value="ASPARTATE AMINOTRANSFERASE"/>
    <property type="match status" value="1"/>
</dbReference>
<dbReference type="Gene3D" id="3.90.1150.10">
    <property type="entry name" value="Aspartate Aminotransferase, domain 1"/>
    <property type="match status" value="1"/>
</dbReference>
<dbReference type="SUPFAM" id="SSF53383">
    <property type="entry name" value="PLP-dependent transferases"/>
    <property type="match status" value="1"/>
</dbReference>
<dbReference type="InterPro" id="IPR000796">
    <property type="entry name" value="Asp_trans"/>
</dbReference>
<evidence type="ECO:0000256" key="2">
    <source>
        <dbReference type="ARBA" id="ARBA00007441"/>
    </source>
</evidence>
<dbReference type="NCBIfam" id="NF006719">
    <property type="entry name" value="PRK09257.1"/>
    <property type="match status" value="1"/>
</dbReference>
<dbReference type="InterPro" id="IPR015421">
    <property type="entry name" value="PyrdxlP-dep_Trfase_major"/>
</dbReference>
<accession>A0A0F7ULF4</accession>
<keyword evidence="4 8" id="KW-0032">Aminotransferase</keyword>
<name>A0A0F7ULF4_NEOCL</name>
<evidence type="ECO:0000256" key="7">
    <source>
        <dbReference type="ARBA" id="ARBA00049185"/>
    </source>
</evidence>
<reference evidence="11" key="1">
    <citation type="journal article" date="2015" name="PLoS ONE">
        <title>Comprehensive Evaluation of Toxoplasma gondii VEG and Neospora caninum LIV Genomes with Tachyzoite Stage Transcriptome and Proteome Defines Novel Transcript Features.</title>
        <authorList>
            <person name="Ramaprasad A."/>
            <person name="Mourier T."/>
            <person name="Naeem R."/>
            <person name="Malas T.B."/>
            <person name="Moussa E."/>
            <person name="Panigrahi A."/>
            <person name="Vermont S.J."/>
            <person name="Otto T.D."/>
            <person name="Wastling J."/>
            <person name="Pain A."/>
        </authorList>
    </citation>
    <scope>NUCLEOTIDE SEQUENCE</scope>
    <source>
        <strain evidence="11">Liverpool</strain>
    </source>
</reference>
<evidence type="ECO:0000256" key="5">
    <source>
        <dbReference type="ARBA" id="ARBA00022679"/>
    </source>
</evidence>
<comment type="catalytic activity">
    <reaction evidence="7 8">
        <text>L-aspartate + 2-oxoglutarate = oxaloacetate + L-glutamate</text>
        <dbReference type="Rhea" id="RHEA:21824"/>
        <dbReference type="ChEBI" id="CHEBI:16452"/>
        <dbReference type="ChEBI" id="CHEBI:16810"/>
        <dbReference type="ChEBI" id="CHEBI:29985"/>
        <dbReference type="ChEBI" id="CHEBI:29991"/>
        <dbReference type="EC" id="2.6.1.1"/>
    </reaction>
</comment>
<gene>
    <name evidence="11" type="ORF">BN1204_064760</name>
</gene>
<dbReference type="EC" id="2.6.1.1" evidence="8"/>
<comment type="subunit">
    <text evidence="3 8">Homodimer.</text>
</comment>
<evidence type="ECO:0000256" key="4">
    <source>
        <dbReference type="ARBA" id="ARBA00022576"/>
    </source>
</evidence>